<evidence type="ECO:0000313" key="1">
    <source>
        <dbReference type="EMBL" id="MBB5156529.1"/>
    </source>
</evidence>
<proteinExistence type="predicted"/>
<organism evidence="1 2">
    <name type="scientific">Saccharopolyspora phatthalungensis</name>
    <dbReference type="NCBI Taxonomy" id="664693"/>
    <lineage>
        <taxon>Bacteria</taxon>
        <taxon>Bacillati</taxon>
        <taxon>Actinomycetota</taxon>
        <taxon>Actinomycetes</taxon>
        <taxon>Pseudonocardiales</taxon>
        <taxon>Pseudonocardiaceae</taxon>
        <taxon>Saccharopolyspora</taxon>
    </lineage>
</organism>
<dbReference type="AlphaFoldDB" id="A0A840QDA1"/>
<sequence length="29" mass="3435">MRNTRLVQARLFARYLRGDQPAYAPWVAN</sequence>
<gene>
    <name evidence="1" type="ORF">BJ970_004063</name>
</gene>
<dbReference type="Proteomes" id="UP000584374">
    <property type="component" value="Unassembled WGS sequence"/>
</dbReference>
<protein>
    <submittedName>
        <fullName evidence="1">Uncharacterized protein</fullName>
    </submittedName>
</protein>
<comment type="caution">
    <text evidence="1">The sequence shown here is derived from an EMBL/GenBank/DDBJ whole genome shotgun (WGS) entry which is preliminary data.</text>
</comment>
<evidence type="ECO:0000313" key="2">
    <source>
        <dbReference type="Proteomes" id="UP000584374"/>
    </source>
</evidence>
<dbReference type="EMBL" id="JACHIW010000001">
    <property type="protein sequence ID" value="MBB5156529.1"/>
    <property type="molecule type" value="Genomic_DNA"/>
</dbReference>
<reference evidence="1 2" key="1">
    <citation type="submission" date="2020-08" db="EMBL/GenBank/DDBJ databases">
        <title>Sequencing the genomes of 1000 actinobacteria strains.</title>
        <authorList>
            <person name="Klenk H.-P."/>
        </authorList>
    </citation>
    <scope>NUCLEOTIDE SEQUENCE [LARGE SCALE GENOMIC DNA]</scope>
    <source>
        <strain evidence="1 2">DSM 45584</strain>
    </source>
</reference>
<keyword evidence="2" id="KW-1185">Reference proteome</keyword>
<accession>A0A840QDA1</accession>
<name>A0A840QDA1_9PSEU</name>